<keyword evidence="2" id="KW-1185">Reference proteome</keyword>
<dbReference type="InterPro" id="IPR014980">
    <property type="entry name" value="DOPA_dioxygen"/>
</dbReference>
<dbReference type="EMBL" id="JAHCDA010000001">
    <property type="protein sequence ID" value="MBS7810676.1"/>
    <property type="molecule type" value="Genomic_DNA"/>
</dbReference>
<dbReference type="Gene3D" id="3.30.70.1240">
    <property type="entry name" value="DOPA-like domains"/>
    <property type="match status" value="1"/>
</dbReference>
<sequence length="135" mass="15154">MTVQPLDTIQGYHAHIYFDGPEQRAAAEILRAEIAQRFSVLLGRWHDRLVGPHARPMYQVAFAAGEFARLVPWLMLNRRGLAVLIHPETGQPRADHLTHSLWLGEILDINAAPLPERSTEAEPELVPNTQPTVTP</sequence>
<dbReference type="GO" id="GO:0051213">
    <property type="term" value="F:dioxygenase activity"/>
    <property type="evidence" value="ECO:0007669"/>
    <property type="project" value="UniProtKB-KW"/>
</dbReference>
<comment type="caution">
    <text evidence="1">The sequence shown here is derived from an EMBL/GenBank/DDBJ whole genome shotgun (WGS) entry which is preliminary data.</text>
</comment>
<evidence type="ECO:0000313" key="2">
    <source>
        <dbReference type="Proteomes" id="UP000766336"/>
    </source>
</evidence>
<accession>A0ABS5QAE8</accession>
<protein>
    <submittedName>
        <fullName evidence="1">Aromatic ring-cleaving dioxygenase</fullName>
    </submittedName>
</protein>
<dbReference type="PANTHER" id="PTHR36423:SF2">
    <property type="entry name" value="AFR070WP"/>
    <property type="match status" value="1"/>
</dbReference>
<dbReference type="PANTHER" id="PTHR36423">
    <property type="entry name" value="AFR070WP"/>
    <property type="match status" value="1"/>
</dbReference>
<dbReference type="Pfam" id="PF08883">
    <property type="entry name" value="DOPA_dioxygen"/>
    <property type="match status" value="1"/>
</dbReference>
<dbReference type="RefSeq" id="WP_213669282.1">
    <property type="nucleotide sequence ID" value="NZ_JAHCDA010000001.1"/>
</dbReference>
<name>A0ABS5QAE8_9PROT</name>
<dbReference type="SUPFAM" id="SSF143410">
    <property type="entry name" value="DOPA-like"/>
    <property type="match status" value="1"/>
</dbReference>
<dbReference type="InterPro" id="IPR023389">
    <property type="entry name" value="DOPA-like_sf"/>
</dbReference>
<dbReference type="Proteomes" id="UP000766336">
    <property type="component" value="Unassembled WGS sequence"/>
</dbReference>
<keyword evidence="1" id="KW-0223">Dioxygenase</keyword>
<keyword evidence="1" id="KW-0560">Oxidoreductase</keyword>
<evidence type="ECO:0000313" key="1">
    <source>
        <dbReference type="EMBL" id="MBS7810676.1"/>
    </source>
</evidence>
<gene>
    <name evidence="1" type="ORF">KHU32_06985</name>
</gene>
<dbReference type="PIRSF" id="PIRSF028139">
    <property type="entry name" value="DOPA-diox_rel_Mll2280"/>
    <property type="match status" value="1"/>
</dbReference>
<organism evidence="1 2">
    <name type="scientific">Roseococcus pinisoli</name>
    <dbReference type="NCBI Taxonomy" id="2835040"/>
    <lineage>
        <taxon>Bacteria</taxon>
        <taxon>Pseudomonadati</taxon>
        <taxon>Pseudomonadota</taxon>
        <taxon>Alphaproteobacteria</taxon>
        <taxon>Acetobacterales</taxon>
        <taxon>Roseomonadaceae</taxon>
        <taxon>Roseococcus</taxon>
    </lineage>
</organism>
<reference evidence="1 2" key="1">
    <citation type="submission" date="2021-05" db="EMBL/GenBank/DDBJ databases">
        <title>Roseococcus sp. XZZS9, whole genome shotgun sequencing project.</title>
        <authorList>
            <person name="Zhao G."/>
            <person name="Shen L."/>
        </authorList>
    </citation>
    <scope>NUCLEOTIDE SEQUENCE [LARGE SCALE GENOMIC DNA]</scope>
    <source>
        <strain evidence="1 2">XZZS9</strain>
    </source>
</reference>
<proteinExistence type="predicted"/>